<protein>
    <submittedName>
        <fullName evidence="1">Uncharacterized protein</fullName>
    </submittedName>
</protein>
<evidence type="ECO:0000313" key="1">
    <source>
        <dbReference type="EMBL" id="EZA51449.1"/>
    </source>
</evidence>
<organism evidence="1 2">
    <name type="scientific">Ooceraea biroi</name>
    <name type="common">Clonal raider ant</name>
    <name type="synonym">Cerapachys biroi</name>
    <dbReference type="NCBI Taxonomy" id="2015173"/>
    <lineage>
        <taxon>Eukaryota</taxon>
        <taxon>Metazoa</taxon>
        <taxon>Ecdysozoa</taxon>
        <taxon>Arthropoda</taxon>
        <taxon>Hexapoda</taxon>
        <taxon>Insecta</taxon>
        <taxon>Pterygota</taxon>
        <taxon>Neoptera</taxon>
        <taxon>Endopterygota</taxon>
        <taxon>Hymenoptera</taxon>
        <taxon>Apocrita</taxon>
        <taxon>Aculeata</taxon>
        <taxon>Formicoidea</taxon>
        <taxon>Formicidae</taxon>
        <taxon>Dorylinae</taxon>
        <taxon>Ooceraea</taxon>
    </lineage>
</organism>
<dbReference type="Proteomes" id="UP000053097">
    <property type="component" value="Unassembled WGS sequence"/>
</dbReference>
<keyword evidence="2" id="KW-1185">Reference proteome</keyword>
<gene>
    <name evidence="1" type="ORF">X777_09718</name>
</gene>
<accession>A0A026W8U3</accession>
<dbReference type="AlphaFoldDB" id="A0A026W8U3"/>
<sequence>MRRNATITETRKIVLSKCQGLSDRGSLLPRLLRQILQPPFLQGAASLARTAGVATLLVAVEITTSPSSVVSPAACCCIFAVFVGPSLDGGPTCDSSAVFLIDSVCPLKKIACIA</sequence>
<dbReference type="EMBL" id="KK107390">
    <property type="protein sequence ID" value="EZA51449.1"/>
    <property type="molecule type" value="Genomic_DNA"/>
</dbReference>
<reference evidence="1 2" key="1">
    <citation type="journal article" date="2014" name="Curr. Biol.">
        <title>The genome of the clonal raider ant Cerapachys biroi.</title>
        <authorList>
            <person name="Oxley P.R."/>
            <person name="Ji L."/>
            <person name="Fetter-Pruneda I."/>
            <person name="McKenzie S.K."/>
            <person name="Li C."/>
            <person name="Hu H."/>
            <person name="Zhang G."/>
            <person name="Kronauer D.J."/>
        </authorList>
    </citation>
    <scope>NUCLEOTIDE SEQUENCE [LARGE SCALE GENOMIC DNA]</scope>
</reference>
<evidence type="ECO:0000313" key="2">
    <source>
        <dbReference type="Proteomes" id="UP000053097"/>
    </source>
</evidence>
<proteinExistence type="predicted"/>
<name>A0A026W8U3_OOCBI</name>